<organism evidence="3 4">
    <name type="scientific">Polyangium jinanense</name>
    <dbReference type="NCBI Taxonomy" id="2829994"/>
    <lineage>
        <taxon>Bacteria</taxon>
        <taxon>Pseudomonadati</taxon>
        <taxon>Myxococcota</taxon>
        <taxon>Polyangia</taxon>
        <taxon>Polyangiales</taxon>
        <taxon>Polyangiaceae</taxon>
        <taxon>Polyangium</taxon>
    </lineage>
</organism>
<gene>
    <name evidence="3" type="ORF">KEG57_11235</name>
</gene>
<dbReference type="EMBL" id="JAGTJJ010000004">
    <property type="protein sequence ID" value="MDC3981075.1"/>
    <property type="molecule type" value="Genomic_DNA"/>
</dbReference>
<dbReference type="GO" id="GO:0003677">
    <property type="term" value="F:DNA binding"/>
    <property type="evidence" value="ECO:0007669"/>
    <property type="project" value="InterPro"/>
</dbReference>
<protein>
    <submittedName>
        <fullName evidence="3">Transposase</fullName>
    </submittedName>
</protein>
<accession>A0A9X3X218</accession>
<dbReference type="InterPro" id="IPR038721">
    <property type="entry name" value="IS701-like_DDE_dom"/>
</dbReference>
<evidence type="ECO:0000313" key="4">
    <source>
        <dbReference type="Proteomes" id="UP001151081"/>
    </source>
</evidence>
<dbReference type="InterPro" id="IPR036515">
    <property type="entry name" value="Transposase_17_sf"/>
</dbReference>
<dbReference type="PANTHER" id="PTHR33627">
    <property type="entry name" value="TRANSPOSASE"/>
    <property type="match status" value="1"/>
</dbReference>
<dbReference type="SMART" id="SM01321">
    <property type="entry name" value="Y1_Tnp"/>
    <property type="match status" value="1"/>
</dbReference>
<dbReference type="AlphaFoldDB" id="A0A9X3X218"/>
<sequence length="524" mass="58203">MLLEKAGALVGGKNAHLIIDDTAIPKKGTHSVGVTHQYCGQLGKNANYQALVSITLVPDEVLVPVALWLYLPKEWAHDPARRRRAKVPEDVVFRPKWQIALDEVERVKRSDVEFGDVLADAGYGACAAFGRELSESTLKWAVGVNSNQLVRERDQAGGRPSTGRYRRPRTANRNQVDQNRPVLGEGQGGARQVRAGLRHLCGMRKYLKLATSPSARWLLLTMRVAIPRSIRPLVTSMLTRRCYQRTFRLRPSAEINQIFLYSLAWAAAKTGVLIHAACVMSNHHHIVLTDVRGALPDFARELHRTVAKALNAAQGQWENLWSSEQYHSLELGSDEDAIDKIAYIAANPTEAGLVESPEEWPGVMLLPEGEGKTLEIQRPGKYFANSSVFPEKVTLRVVPMMGRQLSREAISRRLGAAIKRAVARAREAVIAAGGRFLGRQVVLGQSFQKRAESYEPKRGPIPQVRARNRTLLKAILARYAEFQVRYREALDAWRGGDRGVVFPFGTWAMRLVHGAVVAQGPGYG</sequence>
<evidence type="ECO:0000313" key="3">
    <source>
        <dbReference type="EMBL" id="MDC3981075.1"/>
    </source>
</evidence>
<dbReference type="RefSeq" id="WP_272420119.1">
    <property type="nucleotide sequence ID" value="NZ_JAGTJJ010000004.1"/>
</dbReference>
<dbReference type="Gene3D" id="3.30.70.1290">
    <property type="entry name" value="Transposase IS200-like"/>
    <property type="match status" value="1"/>
</dbReference>
<feature type="domain" description="Transposase IS200-like" evidence="2">
    <location>
        <begin position="231"/>
        <end position="347"/>
    </location>
</feature>
<feature type="region of interest" description="Disordered" evidence="1">
    <location>
        <begin position="151"/>
        <end position="189"/>
    </location>
</feature>
<keyword evidence="4" id="KW-1185">Reference proteome</keyword>
<dbReference type="Pfam" id="PF13546">
    <property type="entry name" value="DDE_5"/>
    <property type="match status" value="1"/>
</dbReference>
<evidence type="ECO:0000259" key="2">
    <source>
        <dbReference type="SMART" id="SM01321"/>
    </source>
</evidence>
<dbReference type="InterPro" id="IPR039365">
    <property type="entry name" value="IS701-like"/>
</dbReference>
<dbReference type="PANTHER" id="PTHR33627:SF1">
    <property type="entry name" value="TRANSPOSASE"/>
    <property type="match status" value="1"/>
</dbReference>
<dbReference type="SUPFAM" id="SSF143422">
    <property type="entry name" value="Transposase IS200-like"/>
    <property type="match status" value="1"/>
</dbReference>
<name>A0A9X3X218_9BACT</name>
<dbReference type="GO" id="GO:0004803">
    <property type="term" value="F:transposase activity"/>
    <property type="evidence" value="ECO:0007669"/>
    <property type="project" value="InterPro"/>
</dbReference>
<dbReference type="SUPFAM" id="SSF53098">
    <property type="entry name" value="Ribonuclease H-like"/>
    <property type="match status" value="1"/>
</dbReference>
<proteinExistence type="predicted"/>
<dbReference type="InterPro" id="IPR002686">
    <property type="entry name" value="Transposase_17"/>
</dbReference>
<comment type="caution">
    <text evidence="3">The sequence shown here is derived from an EMBL/GenBank/DDBJ whole genome shotgun (WGS) entry which is preliminary data.</text>
</comment>
<dbReference type="GO" id="GO:0006313">
    <property type="term" value="P:DNA transposition"/>
    <property type="evidence" value="ECO:0007669"/>
    <property type="project" value="InterPro"/>
</dbReference>
<dbReference type="InterPro" id="IPR012337">
    <property type="entry name" value="RNaseH-like_sf"/>
</dbReference>
<reference evidence="3 4" key="1">
    <citation type="submission" date="2021-04" db="EMBL/GenBank/DDBJ databases">
        <title>Genome analysis of Polyangium sp.</title>
        <authorList>
            <person name="Li Y."/>
            <person name="Wang J."/>
        </authorList>
    </citation>
    <scope>NUCLEOTIDE SEQUENCE [LARGE SCALE GENOMIC DNA]</scope>
    <source>
        <strain evidence="3 4">SDU14</strain>
    </source>
</reference>
<dbReference type="Proteomes" id="UP001151081">
    <property type="component" value="Unassembled WGS sequence"/>
</dbReference>
<evidence type="ECO:0000256" key="1">
    <source>
        <dbReference type="SAM" id="MobiDB-lite"/>
    </source>
</evidence>